<protein>
    <submittedName>
        <fullName evidence="2">Uncharacterized protein</fullName>
    </submittedName>
</protein>
<keyword evidence="1" id="KW-0812">Transmembrane</keyword>
<dbReference type="EMBL" id="AHNY02000043">
    <property type="protein sequence ID" value="EMY27328.1"/>
    <property type="molecule type" value="Genomic_DNA"/>
</dbReference>
<evidence type="ECO:0000313" key="2">
    <source>
        <dbReference type="EMBL" id="EMY27328.1"/>
    </source>
</evidence>
<evidence type="ECO:0000256" key="1">
    <source>
        <dbReference type="SAM" id="Phobius"/>
    </source>
</evidence>
<dbReference type="Proteomes" id="UP000012220">
    <property type="component" value="Unassembled WGS sequence"/>
</dbReference>
<dbReference type="BioCyc" id="LINT1085541:G11IQ-5058-MONOMER"/>
<feature type="transmembrane region" description="Helical" evidence="1">
    <location>
        <begin position="173"/>
        <end position="190"/>
    </location>
</feature>
<comment type="caution">
    <text evidence="2">The sequence shown here is derived from an EMBL/GenBank/DDBJ whole genome shotgun (WGS) entry which is preliminary data.</text>
</comment>
<feature type="transmembrane region" description="Helical" evidence="1">
    <location>
        <begin position="135"/>
        <end position="152"/>
    </location>
</feature>
<sequence>MASFLSGLIEIFGSFIAEKIRKVTPRAALLSSLAGIAITFISMDFLVRTFQNPLIAFLPFGVILLQYFARVVFPFRLPGGLVSVVLGTILAWCSGIWGNPIMDAALLKGSASQIGFYLPILSIGDLYSALGLTDIWEYLSVIIPMGIFNVIGSLQNIESAEACGDSFNTRDSLLANGVGTIVGSFFWISFSNYNLYRSSWLESLGCKSWLFYSKWNIYDVSRLVWTTCFYTSSDSCRSWNGNRSLDWNCDWISSI</sequence>
<dbReference type="PANTHER" id="PTHR31610">
    <property type="entry name" value="SLR0360 PROTEIN"/>
    <property type="match status" value="1"/>
</dbReference>
<dbReference type="PANTHER" id="PTHR31610:SF0">
    <property type="entry name" value="SLC26A_SULP TRANSPORTER DOMAIN-CONTAINING PROTEIN"/>
    <property type="match status" value="1"/>
</dbReference>
<name>N1UM49_LEPIR</name>
<gene>
    <name evidence="2" type="ORF">LEP1GSC115_1832</name>
</gene>
<dbReference type="AlphaFoldDB" id="N1UM49"/>
<feature type="transmembrane region" description="Helical" evidence="1">
    <location>
        <begin position="54"/>
        <end position="73"/>
    </location>
</feature>
<feature type="transmembrane region" description="Helical" evidence="1">
    <location>
        <begin position="79"/>
        <end position="98"/>
    </location>
</feature>
<keyword evidence="1" id="KW-1133">Transmembrane helix</keyword>
<feature type="transmembrane region" description="Helical" evidence="1">
    <location>
        <begin position="27"/>
        <end position="47"/>
    </location>
</feature>
<organism evidence="2 3">
    <name type="scientific">Leptospira interrogans serovar Australis str. 200703203</name>
    <dbReference type="NCBI Taxonomy" id="1085541"/>
    <lineage>
        <taxon>Bacteria</taxon>
        <taxon>Pseudomonadati</taxon>
        <taxon>Spirochaetota</taxon>
        <taxon>Spirochaetia</taxon>
        <taxon>Leptospirales</taxon>
        <taxon>Leptospiraceae</taxon>
        <taxon>Leptospira</taxon>
    </lineage>
</organism>
<proteinExistence type="predicted"/>
<evidence type="ECO:0000313" key="3">
    <source>
        <dbReference type="Proteomes" id="UP000012220"/>
    </source>
</evidence>
<reference evidence="2 3" key="1">
    <citation type="submission" date="2013-02" db="EMBL/GenBank/DDBJ databases">
        <authorList>
            <person name="Harkins D.M."/>
            <person name="Durkin A.S."/>
            <person name="Brinkac L.M."/>
            <person name="Haft D.H."/>
            <person name="Selengut J.D."/>
            <person name="Sanka R."/>
            <person name="DePew J."/>
            <person name="Purushe J."/>
            <person name="Picardeau M."/>
            <person name="Werts C."/>
            <person name="Goarant C."/>
            <person name="Vinetz J.M."/>
            <person name="Sutton G.G."/>
            <person name="Nierman W.C."/>
            <person name="Fouts D.E."/>
        </authorList>
    </citation>
    <scope>NUCLEOTIDE SEQUENCE [LARGE SCALE GENOMIC DNA]</scope>
    <source>
        <strain evidence="2 3">200703203</strain>
    </source>
</reference>
<keyword evidence="1" id="KW-0472">Membrane</keyword>
<accession>N1UM49</accession>